<dbReference type="STRING" id="1424661.SAMN05216281_10153"/>
<dbReference type="OrthoDB" id="2363925at2"/>
<comment type="caution">
    <text evidence="2">The sequence shown here is derived from an EMBL/GenBank/DDBJ whole genome shotgun (WGS) entry which is preliminary data.</text>
</comment>
<evidence type="ECO:0000259" key="1">
    <source>
        <dbReference type="Pfam" id="PF12867"/>
    </source>
</evidence>
<dbReference type="InterPro" id="IPR024775">
    <property type="entry name" value="DinB-like"/>
</dbReference>
<dbReference type="Gene3D" id="1.20.120.450">
    <property type="entry name" value="dinb family like domain"/>
    <property type="match status" value="1"/>
</dbReference>
<evidence type="ECO:0000313" key="2">
    <source>
        <dbReference type="EMBL" id="TFB88411.1"/>
    </source>
</evidence>
<dbReference type="Proteomes" id="UP000297654">
    <property type="component" value="Unassembled WGS sequence"/>
</dbReference>
<protein>
    <submittedName>
        <fullName evidence="2">DUF664 domain-containing protein</fullName>
    </submittedName>
</protein>
<organism evidence="2 3">
    <name type="scientific">Cryobacterium luteum</name>
    <dbReference type="NCBI Taxonomy" id="1424661"/>
    <lineage>
        <taxon>Bacteria</taxon>
        <taxon>Bacillati</taxon>
        <taxon>Actinomycetota</taxon>
        <taxon>Actinomycetes</taxon>
        <taxon>Micrococcales</taxon>
        <taxon>Microbacteriaceae</taxon>
        <taxon>Cryobacterium</taxon>
    </lineage>
</organism>
<proteinExistence type="predicted"/>
<name>A0A1H8A5Q2_9MICO</name>
<dbReference type="NCBIfam" id="NF047843">
    <property type="entry name" value="MST_Rv0443"/>
    <property type="match status" value="1"/>
</dbReference>
<dbReference type="InterPro" id="IPR034660">
    <property type="entry name" value="DinB/YfiT-like"/>
</dbReference>
<dbReference type="EMBL" id="SOFF01000031">
    <property type="protein sequence ID" value="TFB88411.1"/>
    <property type="molecule type" value="Genomic_DNA"/>
</dbReference>
<accession>A0A1H8A5Q2</accession>
<reference evidence="2 3" key="1">
    <citation type="submission" date="2019-03" db="EMBL/GenBank/DDBJ databases">
        <title>Genomics of glacier-inhabiting Cryobacterium strains.</title>
        <authorList>
            <person name="Liu Q."/>
            <person name="Xin Y.-H."/>
        </authorList>
    </citation>
    <scope>NUCLEOTIDE SEQUENCE [LARGE SCALE GENOMIC DNA]</scope>
    <source>
        <strain evidence="2 3">Hh15</strain>
    </source>
</reference>
<dbReference type="AlphaFoldDB" id="A0A1H8A5Q2"/>
<dbReference type="RefSeq" id="WP_092106099.1">
    <property type="nucleotide sequence ID" value="NZ_FOCN01000001.1"/>
</dbReference>
<dbReference type="Pfam" id="PF12867">
    <property type="entry name" value="DinB_2"/>
    <property type="match status" value="1"/>
</dbReference>
<feature type="domain" description="DinB-like" evidence="1">
    <location>
        <begin position="11"/>
        <end position="158"/>
    </location>
</feature>
<keyword evidence="3" id="KW-1185">Reference proteome</keyword>
<dbReference type="SUPFAM" id="SSF109854">
    <property type="entry name" value="DinB/YfiT-like putative metalloenzymes"/>
    <property type="match status" value="1"/>
</dbReference>
<gene>
    <name evidence="2" type="ORF">E3O10_11375</name>
</gene>
<evidence type="ECO:0000313" key="3">
    <source>
        <dbReference type="Proteomes" id="UP000297654"/>
    </source>
</evidence>
<sequence>MTPSELLIEEFSRIQGTLHRALKDATVATLTFRADADANTIAWLTWHLSRVQDDHLADLAGTAQVYADQGWADRFALPFGPTATGYGHTSADVAAVQADAELLGGYYDAVHTATVAYLGSLAAADLDRIVDESWTPAVTVGVRLASVLSDDLQHAGQAAFVRGLADRAGV</sequence>